<dbReference type="Proteomes" id="UP001212997">
    <property type="component" value="Unassembled WGS sequence"/>
</dbReference>
<evidence type="ECO:0000256" key="4">
    <source>
        <dbReference type="ARBA" id="ARBA00023136"/>
    </source>
</evidence>
<accession>A0AAD5V0W9</accession>
<dbReference type="PANTHER" id="PTHR12483:SF27">
    <property type="entry name" value="COPPER TRANSPORT PROTEIN CTR1"/>
    <property type="match status" value="1"/>
</dbReference>
<dbReference type="PANTHER" id="PTHR12483">
    <property type="entry name" value="SOLUTE CARRIER FAMILY 31 COPPER TRANSPORTERS"/>
    <property type="match status" value="1"/>
</dbReference>
<evidence type="ECO:0000256" key="3">
    <source>
        <dbReference type="ARBA" id="ARBA00022989"/>
    </source>
</evidence>
<keyword evidence="6" id="KW-0732">Signal</keyword>
<keyword evidence="5" id="KW-0406">Ion transport</keyword>
<evidence type="ECO:0000313" key="7">
    <source>
        <dbReference type="EMBL" id="KAJ3483282.1"/>
    </source>
</evidence>
<keyword evidence="8" id="KW-1185">Reference proteome</keyword>
<feature type="signal peptide" evidence="6">
    <location>
        <begin position="1"/>
        <end position="15"/>
    </location>
</feature>
<dbReference type="Pfam" id="PF04145">
    <property type="entry name" value="Ctr"/>
    <property type="match status" value="1"/>
</dbReference>
<feature type="chain" id="PRO_5042032160" description="Copper transport protein" evidence="6">
    <location>
        <begin position="16"/>
        <end position="170"/>
    </location>
</feature>
<keyword evidence="2" id="KW-0812">Transmembrane</keyword>
<organism evidence="7 8">
    <name type="scientific">Meripilus lineatus</name>
    <dbReference type="NCBI Taxonomy" id="2056292"/>
    <lineage>
        <taxon>Eukaryota</taxon>
        <taxon>Fungi</taxon>
        <taxon>Dikarya</taxon>
        <taxon>Basidiomycota</taxon>
        <taxon>Agaricomycotina</taxon>
        <taxon>Agaricomycetes</taxon>
        <taxon>Polyporales</taxon>
        <taxon>Meripilaceae</taxon>
        <taxon>Meripilus</taxon>
    </lineage>
</organism>
<keyword evidence="5" id="KW-0186">Copper</keyword>
<evidence type="ECO:0000256" key="6">
    <source>
        <dbReference type="SAM" id="SignalP"/>
    </source>
</evidence>
<keyword evidence="5" id="KW-0813">Transport</keyword>
<dbReference type="EMBL" id="JANAWD010000234">
    <property type="protein sequence ID" value="KAJ3483282.1"/>
    <property type="molecule type" value="Genomic_DNA"/>
</dbReference>
<comment type="similarity">
    <text evidence="5">Belongs to the copper transporter (Ctr) (TC 1.A.56) family. SLC31A subfamily.</text>
</comment>
<sequence length="170" mass="18763">MLSVLPLLFLPLVAAQHNHGNGMDMSMDGPMDLAAGQMIPYFHFTPGDILWFQGWVPKSAKAMVGACLALFLFGIFERWLACLRAVAEQFWRKQAEIARVNKLNRTNAKLPTSTSCCSPSEPASASDISKITYASSLANMPPFIFEYDTARGVIHVLQMALQFAFMLAAM</sequence>
<gene>
    <name evidence="7" type="ORF">NLI96_g6418</name>
</gene>
<evidence type="ECO:0000256" key="5">
    <source>
        <dbReference type="RuleBase" id="RU367022"/>
    </source>
</evidence>
<comment type="caution">
    <text evidence="7">The sequence shown here is derived from an EMBL/GenBank/DDBJ whole genome shotgun (WGS) entry which is preliminary data.</text>
</comment>
<dbReference type="AlphaFoldDB" id="A0AAD5V0W9"/>
<proteinExistence type="inferred from homology"/>
<protein>
    <recommendedName>
        <fullName evidence="5">Copper transport protein</fullName>
    </recommendedName>
</protein>
<reference evidence="7" key="1">
    <citation type="submission" date="2022-07" db="EMBL/GenBank/DDBJ databases">
        <title>Genome Sequence of Physisporinus lineatus.</title>
        <authorList>
            <person name="Buettner E."/>
        </authorList>
    </citation>
    <scope>NUCLEOTIDE SEQUENCE</scope>
    <source>
        <strain evidence="7">VT162</strain>
    </source>
</reference>
<comment type="subcellular location">
    <subcellularLocation>
        <location evidence="1 5">Membrane</location>
        <topology evidence="1 5">Multi-pass membrane protein</topology>
    </subcellularLocation>
</comment>
<keyword evidence="3" id="KW-1133">Transmembrane helix</keyword>
<dbReference type="InterPro" id="IPR007274">
    <property type="entry name" value="Cop_transporter"/>
</dbReference>
<dbReference type="GO" id="GO:0005375">
    <property type="term" value="F:copper ion transmembrane transporter activity"/>
    <property type="evidence" value="ECO:0007669"/>
    <property type="project" value="UniProtKB-UniRule"/>
</dbReference>
<keyword evidence="5" id="KW-0187">Copper transport</keyword>
<evidence type="ECO:0000256" key="1">
    <source>
        <dbReference type="ARBA" id="ARBA00004141"/>
    </source>
</evidence>
<evidence type="ECO:0000256" key="2">
    <source>
        <dbReference type="ARBA" id="ARBA00022692"/>
    </source>
</evidence>
<name>A0AAD5V0W9_9APHY</name>
<keyword evidence="4 5" id="KW-0472">Membrane</keyword>
<dbReference type="GO" id="GO:0005886">
    <property type="term" value="C:plasma membrane"/>
    <property type="evidence" value="ECO:0007669"/>
    <property type="project" value="TreeGrafter"/>
</dbReference>
<evidence type="ECO:0000313" key="8">
    <source>
        <dbReference type="Proteomes" id="UP001212997"/>
    </source>
</evidence>